<feature type="transmembrane region" description="Helical" evidence="1">
    <location>
        <begin position="20"/>
        <end position="42"/>
    </location>
</feature>
<keyword evidence="1" id="KW-0472">Membrane</keyword>
<dbReference type="Proteomes" id="UP000032024">
    <property type="component" value="Chromosome"/>
</dbReference>
<protein>
    <submittedName>
        <fullName evidence="2">Uncharacterized protein</fullName>
    </submittedName>
</protein>
<name>A0AAN0T8M7_HEYCO</name>
<accession>A0AAN0T8M7</accession>
<keyword evidence="1" id="KW-0812">Transmembrane</keyword>
<keyword evidence="1" id="KW-1133">Transmembrane helix</keyword>
<sequence length="43" mass="4784">MSAIAIVIFMPRFFKTCPLFMCGFFCGIIQQTIFAAFLNVAAC</sequence>
<evidence type="ECO:0000256" key="1">
    <source>
        <dbReference type="SAM" id="Phobius"/>
    </source>
</evidence>
<gene>
    <name evidence="2" type="ORF">SB48_HM08orf06539</name>
</gene>
<keyword evidence="3" id="KW-1185">Reference proteome</keyword>
<organism evidence="2 3">
    <name type="scientific">Heyndrickxia coagulans</name>
    <name type="common">Weizmannia coagulans</name>
    <dbReference type="NCBI Taxonomy" id="1398"/>
    <lineage>
        <taxon>Bacteria</taxon>
        <taxon>Bacillati</taxon>
        <taxon>Bacillota</taxon>
        <taxon>Bacilli</taxon>
        <taxon>Bacillales</taxon>
        <taxon>Bacillaceae</taxon>
        <taxon>Heyndrickxia</taxon>
    </lineage>
</organism>
<proteinExistence type="predicted"/>
<evidence type="ECO:0000313" key="2">
    <source>
        <dbReference type="EMBL" id="AJO24942.1"/>
    </source>
</evidence>
<reference evidence="3" key="1">
    <citation type="submission" date="2015-01" db="EMBL/GenBank/DDBJ databases">
        <title>Comparative genome analysis of Bacillus coagulans HM-08, Clostridium butyricum HM-68, Bacillus subtilis HM-66 and Bacillus paralicheniformis BL-09.</title>
        <authorList>
            <person name="Zhang H."/>
        </authorList>
    </citation>
    <scope>NUCLEOTIDE SEQUENCE [LARGE SCALE GENOMIC DNA]</scope>
    <source>
        <strain evidence="3">HM-08</strain>
    </source>
</reference>
<evidence type="ECO:0000313" key="3">
    <source>
        <dbReference type="Proteomes" id="UP000032024"/>
    </source>
</evidence>
<dbReference type="AlphaFoldDB" id="A0AAN0T8M7"/>
<dbReference type="EMBL" id="CP010525">
    <property type="protein sequence ID" value="AJO24942.1"/>
    <property type="molecule type" value="Genomic_DNA"/>
</dbReference>